<accession>A0A0A8ZRS8</accession>
<sequence>MIITIRFKQCAICNNVLSLT</sequence>
<proteinExistence type="predicted"/>
<dbReference type="AlphaFoldDB" id="A0A0A8ZRS8"/>
<reference evidence="1" key="2">
    <citation type="journal article" date="2015" name="Data Brief">
        <title>Shoot transcriptome of the giant reed, Arundo donax.</title>
        <authorList>
            <person name="Barrero R.A."/>
            <person name="Guerrero F.D."/>
            <person name="Moolhuijzen P."/>
            <person name="Goolsby J.A."/>
            <person name="Tidwell J."/>
            <person name="Bellgard S.E."/>
            <person name="Bellgard M.I."/>
        </authorList>
    </citation>
    <scope>NUCLEOTIDE SEQUENCE</scope>
    <source>
        <tissue evidence="1">Shoot tissue taken approximately 20 cm above the soil surface</tissue>
    </source>
</reference>
<dbReference type="EMBL" id="GBRH01257487">
    <property type="protein sequence ID" value="JAD40408.1"/>
    <property type="molecule type" value="Transcribed_RNA"/>
</dbReference>
<evidence type="ECO:0000313" key="1">
    <source>
        <dbReference type="EMBL" id="JAD40408.1"/>
    </source>
</evidence>
<reference evidence="1" key="1">
    <citation type="submission" date="2014-09" db="EMBL/GenBank/DDBJ databases">
        <authorList>
            <person name="Magalhaes I.L.F."/>
            <person name="Oliveira U."/>
            <person name="Santos F.R."/>
            <person name="Vidigal T.H.D.A."/>
            <person name="Brescovit A.D."/>
            <person name="Santos A.J."/>
        </authorList>
    </citation>
    <scope>NUCLEOTIDE SEQUENCE</scope>
    <source>
        <tissue evidence="1">Shoot tissue taken approximately 20 cm above the soil surface</tissue>
    </source>
</reference>
<organism evidence="1">
    <name type="scientific">Arundo donax</name>
    <name type="common">Giant reed</name>
    <name type="synonym">Donax arundinaceus</name>
    <dbReference type="NCBI Taxonomy" id="35708"/>
    <lineage>
        <taxon>Eukaryota</taxon>
        <taxon>Viridiplantae</taxon>
        <taxon>Streptophyta</taxon>
        <taxon>Embryophyta</taxon>
        <taxon>Tracheophyta</taxon>
        <taxon>Spermatophyta</taxon>
        <taxon>Magnoliopsida</taxon>
        <taxon>Liliopsida</taxon>
        <taxon>Poales</taxon>
        <taxon>Poaceae</taxon>
        <taxon>PACMAD clade</taxon>
        <taxon>Arundinoideae</taxon>
        <taxon>Arundineae</taxon>
        <taxon>Arundo</taxon>
    </lineage>
</organism>
<protein>
    <submittedName>
        <fullName evidence="1">Uncharacterized protein</fullName>
    </submittedName>
</protein>
<name>A0A0A8ZRS8_ARUDO</name>